<dbReference type="EMBL" id="FMJB01000046">
    <property type="protein sequence ID" value="SCM67282.1"/>
    <property type="molecule type" value="Genomic_DNA"/>
</dbReference>
<dbReference type="Pfam" id="PF00392">
    <property type="entry name" value="GntR"/>
    <property type="match status" value="1"/>
</dbReference>
<dbReference type="GO" id="GO:0003677">
    <property type="term" value="F:DNA binding"/>
    <property type="evidence" value="ECO:0007669"/>
    <property type="project" value="UniProtKB-KW"/>
</dbReference>
<reference evidence="6" key="1">
    <citation type="submission" date="2016-09" db="EMBL/GenBank/DDBJ databases">
        <authorList>
            <person name="Wibberg D."/>
        </authorList>
    </citation>
    <scope>NUCLEOTIDE SEQUENCE [LARGE SCALE GENOMIC DNA]</scope>
</reference>
<dbReference type="Gene3D" id="1.10.10.10">
    <property type="entry name" value="Winged helix-like DNA-binding domain superfamily/Winged helix DNA-binding domain"/>
    <property type="match status" value="1"/>
</dbReference>
<keyword evidence="1" id="KW-0805">Transcription regulation</keyword>
<protein>
    <recommendedName>
        <fullName evidence="4">HTH gntR-type domain-containing protein</fullName>
    </recommendedName>
</protein>
<evidence type="ECO:0000256" key="2">
    <source>
        <dbReference type="ARBA" id="ARBA00023125"/>
    </source>
</evidence>
<evidence type="ECO:0000256" key="3">
    <source>
        <dbReference type="ARBA" id="ARBA00023163"/>
    </source>
</evidence>
<dbReference type="Proteomes" id="UP000184085">
    <property type="component" value="Unassembled WGS sequence"/>
</dbReference>
<dbReference type="PANTHER" id="PTHR43537:SF24">
    <property type="entry name" value="GLUCONATE OPERON TRANSCRIPTIONAL REPRESSOR"/>
    <property type="match status" value="1"/>
</dbReference>
<dbReference type="InterPro" id="IPR000524">
    <property type="entry name" value="Tscrpt_reg_HTH_GntR"/>
</dbReference>
<dbReference type="SUPFAM" id="SSF48008">
    <property type="entry name" value="GntR ligand-binding domain-like"/>
    <property type="match status" value="1"/>
</dbReference>
<evidence type="ECO:0000256" key="1">
    <source>
        <dbReference type="ARBA" id="ARBA00023015"/>
    </source>
</evidence>
<dbReference type="SMART" id="SM00345">
    <property type="entry name" value="HTH_GNTR"/>
    <property type="match status" value="1"/>
</dbReference>
<dbReference type="InterPro" id="IPR008920">
    <property type="entry name" value="TF_FadR/GntR_C"/>
</dbReference>
<feature type="domain" description="HTH gntR-type" evidence="4">
    <location>
        <begin position="15"/>
        <end position="81"/>
    </location>
</feature>
<dbReference type="SUPFAM" id="SSF46785">
    <property type="entry name" value="Winged helix' DNA-binding domain"/>
    <property type="match status" value="1"/>
</dbReference>
<dbReference type="PROSITE" id="PS50949">
    <property type="entry name" value="HTH_GNTR"/>
    <property type="match status" value="1"/>
</dbReference>
<organism evidence="5 6">
    <name type="scientific">Donghicola eburneus</name>
    <dbReference type="NCBI Taxonomy" id="393278"/>
    <lineage>
        <taxon>Bacteria</taxon>
        <taxon>Pseudomonadati</taxon>
        <taxon>Pseudomonadota</taxon>
        <taxon>Alphaproteobacteria</taxon>
        <taxon>Rhodobacterales</taxon>
        <taxon>Roseobacteraceae</taxon>
        <taxon>Donghicola</taxon>
    </lineage>
</organism>
<dbReference type="InterPro" id="IPR011711">
    <property type="entry name" value="GntR_C"/>
</dbReference>
<gene>
    <name evidence="5" type="ORF">KARMA_1480</name>
</gene>
<proteinExistence type="predicted"/>
<dbReference type="Gene3D" id="1.20.120.530">
    <property type="entry name" value="GntR ligand-binding domain-like"/>
    <property type="match status" value="1"/>
</dbReference>
<evidence type="ECO:0000313" key="5">
    <source>
        <dbReference type="EMBL" id="SCM67282.1"/>
    </source>
</evidence>
<evidence type="ECO:0000259" key="4">
    <source>
        <dbReference type="PROSITE" id="PS50949"/>
    </source>
</evidence>
<dbReference type="RefSeq" id="WP_072705932.1">
    <property type="nucleotide sequence ID" value="NZ_FMJB01000046.1"/>
</dbReference>
<name>A0A1M4MXI1_9RHOB</name>
<sequence>MTDHSLTQPAPTQTPTRAADIHAQLKDRLLSHRFRMGDILREEEVASWFGASRLPARDAMRQLEHEGLLERHGRRYRVRLYDYKAVQVTYRMRAALEYLSVDLAIAHGEPEDFEELARLLEHQKELVEAEDRALFSASDAEFHLALARMGRNPTLVQELGKLLDRVRLIRSDEIGKDNGPSAAYEDHLRILHALKRGDANTAKAELDYHYDTTVRLHDQSTGPGLS</sequence>
<dbReference type="InterPro" id="IPR036388">
    <property type="entry name" value="WH-like_DNA-bd_sf"/>
</dbReference>
<dbReference type="AlphaFoldDB" id="A0A1M4MXI1"/>
<accession>A0A1M4MXI1</accession>
<keyword evidence="6" id="KW-1185">Reference proteome</keyword>
<dbReference type="InterPro" id="IPR036390">
    <property type="entry name" value="WH_DNA-bd_sf"/>
</dbReference>
<dbReference type="SMART" id="SM00895">
    <property type="entry name" value="FCD"/>
    <property type="match status" value="1"/>
</dbReference>
<keyword evidence="3" id="KW-0804">Transcription</keyword>
<dbReference type="GO" id="GO:0003700">
    <property type="term" value="F:DNA-binding transcription factor activity"/>
    <property type="evidence" value="ECO:0007669"/>
    <property type="project" value="InterPro"/>
</dbReference>
<dbReference type="Pfam" id="PF07729">
    <property type="entry name" value="FCD"/>
    <property type="match status" value="1"/>
</dbReference>
<keyword evidence="2" id="KW-0238">DNA-binding</keyword>
<dbReference type="PANTHER" id="PTHR43537">
    <property type="entry name" value="TRANSCRIPTIONAL REGULATOR, GNTR FAMILY"/>
    <property type="match status" value="1"/>
</dbReference>
<evidence type="ECO:0000313" key="6">
    <source>
        <dbReference type="Proteomes" id="UP000184085"/>
    </source>
</evidence>